<accession>A0ACC0W6L1</accession>
<evidence type="ECO:0000313" key="2">
    <source>
        <dbReference type="Proteomes" id="UP001163321"/>
    </source>
</evidence>
<evidence type="ECO:0000313" key="1">
    <source>
        <dbReference type="EMBL" id="KAI9913666.1"/>
    </source>
</evidence>
<gene>
    <name evidence="1" type="ORF">PsorP6_005383</name>
</gene>
<dbReference type="EMBL" id="CM047583">
    <property type="protein sequence ID" value="KAI9913666.1"/>
    <property type="molecule type" value="Genomic_DNA"/>
</dbReference>
<comment type="caution">
    <text evidence="1">The sequence shown here is derived from an EMBL/GenBank/DDBJ whole genome shotgun (WGS) entry which is preliminary data.</text>
</comment>
<reference evidence="1 2" key="1">
    <citation type="journal article" date="2022" name="bioRxiv">
        <title>The genome of the oomycete Peronosclerospora sorghi, a cosmopolitan pathogen of maize and sorghum, is inflated with dispersed pseudogenes.</title>
        <authorList>
            <person name="Fletcher K."/>
            <person name="Martin F."/>
            <person name="Isakeit T."/>
            <person name="Cavanaugh K."/>
            <person name="Magill C."/>
            <person name="Michelmore R."/>
        </authorList>
    </citation>
    <scope>NUCLEOTIDE SEQUENCE [LARGE SCALE GENOMIC DNA]</scope>
    <source>
        <strain evidence="1">P6</strain>
    </source>
</reference>
<organism evidence="1 2">
    <name type="scientific">Peronosclerospora sorghi</name>
    <dbReference type="NCBI Taxonomy" id="230839"/>
    <lineage>
        <taxon>Eukaryota</taxon>
        <taxon>Sar</taxon>
        <taxon>Stramenopiles</taxon>
        <taxon>Oomycota</taxon>
        <taxon>Peronosporomycetes</taxon>
        <taxon>Peronosporales</taxon>
        <taxon>Peronosporaceae</taxon>
        <taxon>Peronosclerospora</taxon>
    </lineage>
</organism>
<sequence length="104" mass="11621">MAQRGTSLAPDCYLWLYESSNEDLIVLGKPCELFVFAASTGTRSRAFTTRKRIFYPSRQIGPEAPFCSAGENRLLVDGWSGHLAWASTIETRSFNRFGIVVLGR</sequence>
<keyword evidence="2" id="KW-1185">Reference proteome</keyword>
<proteinExistence type="predicted"/>
<name>A0ACC0W6L1_9STRA</name>
<protein>
    <submittedName>
        <fullName evidence="1">Uncharacterized protein</fullName>
    </submittedName>
</protein>
<dbReference type="Proteomes" id="UP001163321">
    <property type="component" value="Chromosome 4"/>
</dbReference>